<dbReference type="AlphaFoldDB" id="A0A2R6RVJ6"/>
<evidence type="ECO:0000313" key="1">
    <source>
        <dbReference type="EMBL" id="PSS34031.1"/>
    </source>
</evidence>
<sequence>MTLMEAHAHACRLPEDIGNIRTKVMYVKLAAREDHGGIPAKYFRVVDAYPISVVEAMWRPSPWPGSLLQLKSMQDESEQLGRGRMGAAMIECPPLAVQTVPFGSVTEQSLRGLTIASNWKEVLMHLVEGGTRFSGRKSGR</sequence>
<protein>
    <submittedName>
        <fullName evidence="1">Uncharacterized protein</fullName>
    </submittedName>
</protein>
<gene>
    <name evidence="1" type="ORF">PHLCEN_2v1935</name>
</gene>
<accession>A0A2R6RVJ6</accession>
<proteinExistence type="predicted"/>
<dbReference type="STRING" id="98765.A0A2R6RVJ6"/>
<dbReference type="EMBL" id="MLYV02000162">
    <property type="protein sequence ID" value="PSS34031.1"/>
    <property type="molecule type" value="Genomic_DNA"/>
</dbReference>
<evidence type="ECO:0000313" key="2">
    <source>
        <dbReference type="Proteomes" id="UP000186601"/>
    </source>
</evidence>
<dbReference type="Proteomes" id="UP000186601">
    <property type="component" value="Unassembled WGS sequence"/>
</dbReference>
<comment type="caution">
    <text evidence="1">The sequence shown here is derived from an EMBL/GenBank/DDBJ whole genome shotgun (WGS) entry which is preliminary data.</text>
</comment>
<name>A0A2R6RVJ6_9APHY</name>
<reference evidence="1 2" key="1">
    <citation type="submission" date="2018-02" db="EMBL/GenBank/DDBJ databases">
        <title>Genome sequence of the basidiomycete white-rot fungus Phlebia centrifuga.</title>
        <authorList>
            <person name="Granchi Z."/>
            <person name="Peng M."/>
            <person name="de Vries R.P."/>
            <person name="Hilden K."/>
            <person name="Makela M.R."/>
            <person name="Grigoriev I."/>
            <person name="Riley R."/>
        </authorList>
    </citation>
    <scope>NUCLEOTIDE SEQUENCE [LARGE SCALE GENOMIC DNA]</scope>
    <source>
        <strain evidence="1 2">FBCC195</strain>
    </source>
</reference>
<dbReference type="OrthoDB" id="432970at2759"/>
<keyword evidence="2" id="KW-1185">Reference proteome</keyword>
<organism evidence="1 2">
    <name type="scientific">Hermanssonia centrifuga</name>
    <dbReference type="NCBI Taxonomy" id="98765"/>
    <lineage>
        <taxon>Eukaryota</taxon>
        <taxon>Fungi</taxon>
        <taxon>Dikarya</taxon>
        <taxon>Basidiomycota</taxon>
        <taxon>Agaricomycotina</taxon>
        <taxon>Agaricomycetes</taxon>
        <taxon>Polyporales</taxon>
        <taxon>Meruliaceae</taxon>
        <taxon>Hermanssonia</taxon>
    </lineage>
</organism>